<dbReference type="PANTHER" id="PTHR33393:SF12">
    <property type="entry name" value="CAPSULE BIOSYNTHESIS PROTEIN CAPA"/>
    <property type="match status" value="1"/>
</dbReference>
<dbReference type="Pfam" id="PF09587">
    <property type="entry name" value="PGA_cap"/>
    <property type="match status" value="1"/>
</dbReference>
<keyword evidence="2" id="KW-0732">Signal</keyword>
<evidence type="ECO:0000259" key="3">
    <source>
        <dbReference type="SMART" id="SM00854"/>
    </source>
</evidence>
<evidence type="ECO:0000256" key="1">
    <source>
        <dbReference type="ARBA" id="ARBA00005662"/>
    </source>
</evidence>
<gene>
    <name evidence="4" type="ORF">C7Y71_005050</name>
</gene>
<dbReference type="PROSITE" id="PS51257">
    <property type="entry name" value="PROKAR_LIPOPROTEIN"/>
    <property type="match status" value="1"/>
</dbReference>
<feature type="chain" id="PRO_5024315927" evidence="2">
    <location>
        <begin position="21"/>
        <end position="371"/>
    </location>
</feature>
<dbReference type="PANTHER" id="PTHR33393">
    <property type="entry name" value="POLYGLUTAMINE SYNTHESIS ACCESSORY PROTEIN RV0574C-RELATED"/>
    <property type="match status" value="1"/>
</dbReference>
<dbReference type="OrthoDB" id="9810906at2"/>
<dbReference type="SMART" id="SM00854">
    <property type="entry name" value="PGA_cap"/>
    <property type="match status" value="1"/>
</dbReference>
<proteinExistence type="inferred from homology"/>
<evidence type="ECO:0000313" key="4">
    <source>
        <dbReference type="EMBL" id="QFQ12432.1"/>
    </source>
</evidence>
<protein>
    <submittedName>
        <fullName evidence="4">CapA family protein</fullName>
    </submittedName>
</protein>
<evidence type="ECO:0000313" key="5">
    <source>
        <dbReference type="Proteomes" id="UP000249375"/>
    </source>
</evidence>
<dbReference type="InterPro" id="IPR052169">
    <property type="entry name" value="CW_Biosynth-Accessory"/>
</dbReference>
<dbReference type="Proteomes" id="UP000249375">
    <property type="component" value="Chromosome"/>
</dbReference>
<comment type="similarity">
    <text evidence="1">Belongs to the CapA family.</text>
</comment>
<feature type="signal peptide" evidence="2">
    <location>
        <begin position="1"/>
        <end position="20"/>
    </location>
</feature>
<dbReference type="InterPro" id="IPR019079">
    <property type="entry name" value="Capsule_synth_CapA"/>
</dbReference>
<sequence>MKKILFMFVVAAMFSCNSKSQEATSAGTDEQPKDSDSKVTLLFIGDMMQHDGQIKAARQADGTYAYHCFDKVKPIIESADVAIANLEVTHAGPPHKGYPRFCAPDEYLYAIHNAGVDVLLTANNHCCDTGKKGLERTIDLLDSLKIPHLGTYKNAAERDRTYPLMVEKNGIKIALLNYTYGTNGIPTPQGNIVNLDNDREQIKKDIAKAKSMNPDVIIANMHWGIEYVLLPNSQQKEFAQWLLDQGVDHVIGGHPHVIQPAEVRQNAKTGEKNLVVYSLGNYVSNMTKPNCTGGLMVKLELEKKNGKVGYAGSSYGFVWVSRPAHNGKDFMIWPADNTEGMNNAEKAASATFFSNMRAHMQKNCVGIGEWK</sequence>
<dbReference type="AlphaFoldDB" id="A0A5P8E674"/>
<organism evidence="4 5">
    <name type="scientific">Pseudoprevotella muciniphila</name>
    <dbReference type="NCBI Taxonomy" id="2133944"/>
    <lineage>
        <taxon>Bacteria</taxon>
        <taxon>Pseudomonadati</taxon>
        <taxon>Bacteroidota</taxon>
        <taxon>Bacteroidia</taxon>
        <taxon>Bacteroidales</taxon>
        <taxon>Prevotellaceae</taxon>
        <taxon>Pseudoprevotella</taxon>
    </lineage>
</organism>
<dbReference type="CDD" id="cd07381">
    <property type="entry name" value="MPP_CapA"/>
    <property type="match status" value="1"/>
</dbReference>
<dbReference type="Gene3D" id="3.60.21.10">
    <property type="match status" value="1"/>
</dbReference>
<keyword evidence="5" id="KW-1185">Reference proteome</keyword>
<reference evidence="4 5" key="1">
    <citation type="submission" date="2018-11" db="EMBL/GenBank/DDBJ databases">
        <authorList>
            <person name="Na S.W."/>
            <person name="Baik M."/>
        </authorList>
    </citation>
    <scope>NUCLEOTIDE SEQUENCE [LARGE SCALE GENOMIC DNA]</scope>
    <source>
        <strain evidence="4 5">E39</strain>
    </source>
</reference>
<accession>A0A5P8E674</accession>
<dbReference type="EMBL" id="CP033459">
    <property type="protein sequence ID" value="QFQ12432.1"/>
    <property type="molecule type" value="Genomic_DNA"/>
</dbReference>
<evidence type="ECO:0000256" key="2">
    <source>
        <dbReference type="SAM" id="SignalP"/>
    </source>
</evidence>
<dbReference type="SUPFAM" id="SSF56300">
    <property type="entry name" value="Metallo-dependent phosphatases"/>
    <property type="match status" value="1"/>
</dbReference>
<name>A0A5P8E674_9BACT</name>
<dbReference type="RefSeq" id="WP_111897298.1">
    <property type="nucleotide sequence ID" value="NZ_CP033459.1"/>
</dbReference>
<dbReference type="KEGG" id="alq:C7Y71_005050"/>
<feature type="domain" description="Capsule synthesis protein CapA" evidence="3">
    <location>
        <begin position="40"/>
        <end position="286"/>
    </location>
</feature>
<dbReference type="InterPro" id="IPR029052">
    <property type="entry name" value="Metallo-depent_PP-like"/>
</dbReference>